<dbReference type="RefSeq" id="WP_213042898.1">
    <property type="nucleotide sequence ID" value="NZ_CAJNBJ010000017.1"/>
</dbReference>
<comment type="caution">
    <text evidence="2">The sequence shown here is derived from an EMBL/GenBank/DDBJ whole genome shotgun (WGS) entry which is preliminary data.</text>
</comment>
<dbReference type="EMBL" id="CAJNBJ010000017">
    <property type="protein sequence ID" value="CAE6765242.1"/>
    <property type="molecule type" value="Genomic_DNA"/>
</dbReference>
<organism evidence="2 3">
    <name type="scientific">Nitrospira defluvii</name>
    <dbReference type="NCBI Taxonomy" id="330214"/>
    <lineage>
        <taxon>Bacteria</taxon>
        <taxon>Pseudomonadati</taxon>
        <taxon>Nitrospirota</taxon>
        <taxon>Nitrospiria</taxon>
        <taxon>Nitrospirales</taxon>
        <taxon>Nitrospiraceae</taxon>
        <taxon>Nitrospira</taxon>
    </lineage>
</organism>
<evidence type="ECO:0000256" key="1">
    <source>
        <dbReference type="SAM" id="SignalP"/>
    </source>
</evidence>
<proteinExistence type="predicted"/>
<evidence type="ECO:0008006" key="4">
    <source>
        <dbReference type="Google" id="ProtNLM"/>
    </source>
</evidence>
<feature type="signal peptide" evidence="1">
    <location>
        <begin position="1"/>
        <end position="23"/>
    </location>
</feature>
<name>A0ABN7LT69_9BACT</name>
<evidence type="ECO:0000313" key="2">
    <source>
        <dbReference type="EMBL" id="CAE6765242.1"/>
    </source>
</evidence>
<gene>
    <name evidence="2" type="ORF">NSPZN2_40005</name>
</gene>
<keyword evidence="3" id="KW-1185">Reference proteome</keyword>
<dbReference type="PROSITE" id="PS51257">
    <property type="entry name" value="PROKAR_LIPOPROTEIN"/>
    <property type="match status" value="1"/>
</dbReference>
<accession>A0ABN7LT69</accession>
<protein>
    <recommendedName>
        <fullName evidence="4">Lipoprotein</fullName>
    </recommendedName>
</protein>
<reference evidence="2 3" key="1">
    <citation type="submission" date="2021-02" db="EMBL/GenBank/DDBJ databases">
        <authorList>
            <person name="Han P."/>
        </authorList>
    </citation>
    <scope>NUCLEOTIDE SEQUENCE [LARGE SCALE GENOMIC DNA]</scope>
    <source>
        <strain evidence="2">Candidatus Nitrospira sp. ZN2</strain>
    </source>
</reference>
<feature type="chain" id="PRO_5047086250" description="Lipoprotein" evidence="1">
    <location>
        <begin position="24"/>
        <end position="210"/>
    </location>
</feature>
<keyword evidence="1" id="KW-0732">Signal</keyword>
<evidence type="ECO:0000313" key="3">
    <source>
        <dbReference type="Proteomes" id="UP000675880"/>
    </source>
</evidence>
<dbReference type="Proteomes" id="UP000675880">
    <property type="component" value="Unassembled WGS sequence"/>
</dbReference>
<sequence length="210" mass="22842">MKIVSVSLAAILLFFGSILGGCASMDAHVTPVYTVEPGKKSPLSTIPSLAVSIQVEDQRNQFELDRVGNKKNGYGQNMAKVIPDKPPADILRDALKAEFEANNHKVVAPEVSQADALVKVGLKRFWSEATIHFFDIEMVATLETDIGILNGTGQDKLLSKPLTSTFRDSRQYAGEGAFEDSLKGALLEYVRTFSRDPAVLDALKASSTRK</sequence>